<accession>A0A4Q2DLT6</accession>
<feature type="compositionally biased region" description="Low complexity" evidence="1">
    <location>
        <begin position="763"/>
        <end position="781"/>
    </location>
</feature>
<dbReference type="InterPro" id="IPR011009">
    <property type="entry name" value="Kinase-like_dom_sf"/>
</dbReference>
<feature type="region of interest" description="Disordered" evidence="1">
    <location>
        <begin position="1"/>
        <end position="44"/>
    </location>
</feature>
<evidence type="ECO:0000313" key="4">
    <source>
        <dbReference type="Proteomes" id="UP000290288"/>
    </source>
</evidence>
<keyword evidence="4" id="KW-1185">Reference proteome</keyword>
<organism evidence="3 4">
    <name type="scientific">Candolleomyces aberdarensis</name>
    <dbReference type="NCBI Taxonomy" id="2316362"/>
    <lineage>
        <taxon>Eukaryota</taxon>
        <taxon>Fungi</taxon>
        <taxon>Dikarya</taxon>
        <taxon>Basidiomycota</taxon>
        <taxon>Agaricomycotina</taxon>
        <taxon>Agaricomycetes</taxon>
        <taxon>Agaricomycetidae</taxon>
        <taxon>Agaricales</taxon>
        <taxon>Agaricineae</taxon>
        <taxon>Psathyrellaceae</taxon>
        <taxon>Candolleomyces</taxon>
    </lineage>
</organism>
<dbReference type="EMBL" id="SDEE01000127">
    <property type="protein sequence ID" value="RXW20937.1"/>
    <property type="molecule type" value="Genomic_DNA"/>
</dbReference>
<feature type="compositionally biased region" description="Low complexity" evidence="1">
    <location>
        <begin position="701"/>
        <end position="713"/>
    </location>
</feature>
<evidence type="ECO:0000259" key="2">
    <source>
        <dbReference type="Pfam" id="PF17667"/>
    </source>
</evidence>
<dbReference type="AlphaFoldDB" id="A0A4Q2DLT6"/>
<name>A0A4Q2DLT6_9AGAR</name>
<dbReference type="InterPro" id="IPR040976">
    <property type="entry name" value="Pkinase_fungal"/>
</dbReference>
<protein>
    <recommendedName>
        <fullName evidence="2">Fungal-type protein kinase domain-containing protein</fullName>
    </recommendedName>
</protein>
<feature type="compositionally biased region" description="Pro residues" evidence="1">
    <location>
        <begin position="9"/>
        <end position="18"/>
    </location>
</feature>
<dbReference type="SUPFAM" id="SSF56112">
    <property type="entry name" value="Protein kinase-like (PK-like)"/>
    <property type="match status" value="1"/>
</dbReference>
<dbReference type="Pfam" id="PF17667">
    <property type="entry name" value="Pkinase_fungal"/>
    <property type="match status" value="2"/>
</dbReference>
<dbReference type="PANTHER" id="PTHR38248">
    <property type="entry name" value="FUNK1 6"/>
    <property type="match status" value="1"/>
</dbReference>
<dbReference type="PANTHER" id="PTHR38248:SF2">
    <property type="entry name" value="FUNK1 11"/>
    <property type="match status" value="1"/>
</dbReference>
<feature type="region of interest" description="Disordered" evidence="1">
    <location>
        <begin position="684"/>
        <end position="813"/>
    </location>
</feature>
<proteinExistence type="predicted"/>
<reference evidence="3 4" key="1">
    <citation type="submission" date="2019-01" db="EMBL/GenBank/DDBJ databases">
        <title>Draft genome sequence of Psathyrella aberdarensis IHI B618.</title>
        <authorList>
            <person name="Buettner E."/>
            <person name="Kellner H."/>
        </authorList>
    </citation>
    <scope>NUCLEOTIDE SEQUENCE [LARGE SCALE GENOMIC DNA]</scope>
    <source>
        <strain evidence="3 4">IHI B618</strain>
    </source>
</reference>
<dbReference type="Proteomes" id="UP000290288">
    <property type="component" value="Unassembled WGS sequence"/>
</dbReference>
<feature type="domain" description="Fungal-type protein kinase" evidence="2">
    <location>
        <begin position="203"/>
        <end position="415"/>
    </location>
</feature>
<feature type="compositionally biased region" description="Polar residues" evidence="1">
    <location>
        <begin position="719"/>
        <end position="730"/>
    </location>
</feature>
<evidence type="ECO:0000256" key="1">
    <source>
        <dbReference type="SAM" id="MobiDB-lite"/>
    </source>
</evidence>
<evidence type="ECO:0000313" key="3">
    <source>
        <dbReference type="EMBL" id="RXW20937.1"/>
    </source>
</evidence>
<dbReference type="OrthoDB" id="2739948at2759"/>
<comment type="caution">
    <text evidence="3">The sequence shown here is derived from an EMBL/GenBank/DDBJ whole genome shotgun (WGS) entry which is preliminary data.</text>
</comment>
<gene>
    <name evidence="3" type="ORF">EST38_g4917</name>
</gene>
<sequence length="813" mass="91863">MSVCERDLPVPPDAPPVPASQQTITGSLDDTGGPPRTPTQSRPTATVTLLKDKDIDTRLEKAAIILATKQKPPNATALDVQTTRLDPQVKEGKKVLEKELETFTELPERSKFASSLYHHLASSERIDDFLADTDVYKKAKCRWALPKSHKSLKEECMYEPLVKLLNAIFQWFWSETNTRKAVDTHSTRLPHKEFVDTSNYSRPDITVKAQGPSFELPEKKTIGYSNIITCFEVKVTNQGSSVAEELLQLAGYARQIFIQQPNRRFVRALIITEQSFRLFHFDRSGVQYTQAINIHERTGAHTFVRLVLGLSSQEESDAGLDTSIQWEIENGRKVGGHLTTRGRNNTEVKYRLAEVDPVGLSYKIRDRGVICWKVIDTTSGDILLVKETWRAENRLSEDFYHEKAKAVPGVVQMISFEYNRGETKEFRGFDSSPPHEFHNRIAGRVVLDTHGKSIKHFKSAKELVCALRDAIEGHKELSMRNALHGRITLDNVVLGKPDAPPGYRGLLMGLDMAIVNKMDASNFSAEPMAATEMYQSITEIRRSHGLIDQLPQGYLDDLESFVYVLTRIMYGYDHTGAEYDLSMTVKLWGLERGRNEADSKSDYLRSNWVDLGCGVQERWPPSCIELLLGFKRFLNEMNYEKMRIANQSRGTKEMNKAWKALTAQLPVQYRTVLDLFDTAIRKMESGDDEIPPSPGPDESRSSSPARDPRSSSPFMVFNAHTSSPFSNPQSPDYELQTDARNFLKRIPMGPPDDQPKAKRGPGTPTLRSRTRTPRSTLLRSPELPPMRPVAGRNKSSRSHTLDREKDQSVALPK</sequence>
<feature type="domain" description="Fungal-type protein kinase" evidence="2">
    <location>
        <begin position="432"/>
        <end position="568"/>
    </location>
</feature>